<dbReference type="PANTHER" id="PTHR30093">
    <property type="entry name" value="GENERAL SECRETION PATHWAY PROTEIN G"/>
    <property type="match status" value="1"/>
</dbReference>
<keyword evidence="2" id="KW-1133">Transmembrane helix</keyword>
<dbReference type="AlphaFoldDB" id="A0A1Q2MED4"/>
<dbReference type="GO" id="GO:0015628">
    <property type="term" value="P:protein secretion by the type II secretion system"/>
    <property type="evidence" value="ECO:0007669"/>
    <property type="project" value="InterPro"/>
</dbReference>
<dbReference type="Proteomes" id="UP000188181">
    <property type="component" value="Chromosome"/>
</dbReference>
<dbReference type="EMBL" id="CP019646">
    <property type="protein sequence ID" value="AQQ71009.1"/>
    <property type="molecule type" value="Genomic_DNA"/>
</dbReference>
<keyword evidence="1" id="KW-0488">Methylation</keyword>
<dbReference type="InterPro" id="IPR045584">
    <property type="entry name" value="Pilin-like"/>
</dbReference>
<keyword evidence="4" id="KW-1185">Reference proteome</keyword>
<keyword evidence="2" id="KW-0472">Membrane</keyword>
<reference evidence="4" key="1">
    <citation type="submission" date="2017-02" db="EMBL/GenBank/DDBJ databases">
        <title>Comparative genomics and description of representatives of a novel lineage of planctomycetes thriving in anoxic sediments.</title>
        <authorList>
            <person name="Spring S."/>
            <person name="Bunk B."/>
            <person name="Sproer C."/>
        </authorList>
    </citation>
    <scope>NUCLEOTIDE SEQUENCE [LARGE SCALE GENOMIC DNA]</scope>
    <source>
        <strain evidence="4">SM-Chi-D1</strain>
    </source>
</reference>
<gene>
    <name evidence="3" type="primary">xcpT_9</name>
    <name evidence="3" type="ORF">SMSP2_01373</name>
</gene>
<dbReference type="PANTHER" id="PTHR30093:SF2">
    <property type="entry name" value="TYPE II SECRETION SYSTEM PROTEIN H"/>
    <property type="match status" value="1"/>
</dbReference>
<dbReference type="STRING" id="1851148.SMSP2_01373"/>
<proteinExistence type="predicted"/>
<feature type="transmembrane region" description="Helical" evidence="2">
    <location>
        <begin position="6"/>
        <end position="30"/>
    </location>
</feature>
<dbReference type="KEGG" id="pbas:SMSP2_01373"/>
<accession>A0A1Q2MED4</accession>
<dbReference type="SUPFAM" id="SSF54523">
    <property type="entry name" value="Pili subunits"/>
    <property type="match status" value="1"/>
</dbReference>
<dbReference type="NCBIfam" id="TIGR02532">
    <property type="entry name" value="IV_pilin_GFxxxE"/>
    <property type="match status" value="1"/>
</dbReference>
<dbReference type="InterPro" id="IPR012902">
    <property type="entry name" value="N_methyl_site"/>
</dbReference>
<dbReference type="RefSeq" id="WP_222566420.1">
    <property type="nucleotide sequence ID" value="NZ_CP019646.1"/>
</dbReference>
<keyword evidence="2" id="KW-0812">Transmembrane</keyword>
<evidence type="ECO:0000256" key="2">
    <source>
        <dbReference type="SAM" id="Phobius"/>
    </source>
</evidence>
<evidence type="ECO:0000256" key="1">
    <source>
        <dbReference type="ARBA" id="ARBA00022481"/>
    </source>
</evidence>
<dbReference type="Pfam" id="PF07963">
    <property type="entry name" value="N_methyl"/>
    <property type="match status" value="1"/>
</dbReference>
<dbReference type="GO" id="GO:0015627">
    <property type="term" value="C:type II protein secretion system complex"/>
    <property type="evidence" value="ECO:0007669"/>
    <property type="project" value="InterPro"/>
</dbReference>
<name>A0A1Q2MED4_9BACT</name>
<protein>
    <submittedName>
        <fullName evidence="3">PilD-dependent protein PddA</fullName>
    </submittedName>
</protein>
<dbReference type="InterPro" id="IPR000983">
    <property type="entry name" value="Bac_GSPG_pilin"/>
</dbReference>
<evidence type="ECO:0000313" key="3">
    <source>
        <dbReference type="EMBL" id="AQQ71009.1"/>
    </source>
</evidence>
<dbReference type="Gene3D" id="3.30.700.10">
    <property type="entry name" value="Glycoprotein, Type 4 Pilin"/>
    <property type="match status" value="1"/>
</dbReference>
<organism evidence="3 4">
    <name type="scientific">Limihaloglobus sulfuriphilus</name>
    <dbReference type="NCBI Taxonomy" id="1851148"/>
    <lineage>
        <taxon>Bacteria</taxon>
        <taxon>Pseudomonadati</taxon>
        <taxon>Planctomycetota</taxon>
        <taxon>Phycisphaerae</taxon>
        <taxon>Sedimentisphaerales</taxon>
        <taxon>Sedimentisphaeraceae</taxon>
        <taxon>Limihaloglobus</taxon>
    </lineage>
</organism>
<sequence length="274" mass="30935">MVKRNAFTLIELLVVISIIALLMSLLMPALGKVKQQARAVVCMSNLRQLALCASMYVTENRSAWAGVYGFATPEQSNQNWLNALRKYYNPTGKGGDKVSLCPEATKPVSVVGRTPRAAWSGWDDAGGRYSEYDSTSYAFNDWLCNPPDTGSRNVAGRDAKRFWRNFDMADAAEVPVFIDAVHISVTPTRFDSPPRYSSLSVPMTGLSWNSDTMKMACIERHMMDFVQAVQVDQSVKRIGLKQLWDCKWHKNYDLSAPKPNFEVEAPWMMELRDW</sequence>
<evidence type="ECO:0000313" key="4">
    <source>
        <dbReference type="Proteomes" id="UP000188181"/>
    </source>
</evidence>
<dbReference type="PRINTS" id="PR00813">
    <property type="entry name" value="BCTERIALGSPG"/>
</dbReference>